<reference evidence="2" key="1">
    <citation type="journal article" date="2015" name="Nature">
        <title>Complex archaea that bridge the gap between prokaryotes and eukaryotes.</title>
        <authorList>
            <person name="Spang A."/>
            <person name="Saw J.H."/>
            <person name="Jorgensen S.L."/>
            <person name="Zaremba-Niedzwiedzka K."/>
            <person name="Martijn J."/>
            <person name="Lind A.E."/>
            <person name="van Eijk R."/>
            <person name="Schleper C."/>
            <person name="Guy L."/>
            <person name="Ettema T.J."/>
        </authorList>
    </citation>
    <scope>NUCLEOTIDE SEQUENCE</scope>
</reference>
<evidence type="ECO:0000256" key="1">
    <source>
        <dbReference type="SAM" id="Phobius"/>
    </source>
</evidence>
<evidence type="ECO:0000313" key="2">
    <source>
        <dbReference type="EMBL" id="KKM80147.1"/>
    </source>
</evidence>
<evidence type="ECO:0008006" key="3">
    <source>
        <dbReference type="Google" id="ProtNLM"/>
    </source>
</evidence>
<dbReference type="EMBL" id="LAZR01008225">
    <property type="protein sequence ID" value="KKM80147.1"/>
    <property type="molecule type" value="Genomic_DNA"/>
</dbReference>
<keyword evidence="1" id="KW-0812">Transmembrane</keyword>
<keyword evidence="1" id="KW-1133">Transmembrane helix</keyword>
<feature type="transmembrane region" description="Helical" evidence="1">
    <location>
        <begin position="55"/>
        <end position="74"/>
    </location>
</feature>
<proteinExistence type="predicted"/>
<accession>A0A0F9NFJ4</accession>
<organism evidence="2">
    <name type="scientific">marine sediment metagenome</name>
    <dbReference type="NCBI Taxonomy" id="412755"/>
    <lineage>
        <taxon>unclassified sequences</taxon>
        <taxon>metagenomes</taxon>
        <taxon>ecological metagenomes</taxon>
    </lineage>
</organism>
<comment type="caution">
    <text evidence="2">The sequence shown here is derived from an EMBL/GenBank/DDBJ whole genome shotgun (WGS) entry which is preliminary data.</text>
</comment>
<dbReference type="AlphaFoldDB" id="A0A0F9NFJ4"/>
<sequence length="137" mass="14300">MTERVRMNGVPVVGFGDANISVSNPIIYTPFIGYVVGATGGGVLGSLIHKSRISTGVGTALGGLGGIAIGAWLGRAIASTSPKAKEGERQRRAAGLLDRFRGKGEPLDVQEAAWLVDFFTSIDRKDLAREVASAYAP</sequence>
<name>A0A0F9NFJ4_9ZZZZ</name>
<gene>
    <name evidence="2" type="ORF">LCGC14_1342740</name>
</gene>
<protein>
    <recommendedName>
        <fullName evidence="3">Glycine zipper domain-containing protein</fullName>
    </recommendedName>
</protein>
<keyword evidence="1" id="KW-0472">Membrane</keyword>
<feature type="transmembrane region" description="Helical" evidence="1">
    <location>
        <begin position="26"/>
        <end position="48"/>
    </location>
</feature>